<keyword evidence="2" id="KW-1185">Reference proteome</keyword>
<evidence type="ECO:0000313" key="2">
    <source>
        <dbReference type="Proteomes" id="UP001152798"/>
    </source>
</evidence>
<dbReference type="Proteomes" id="UP001152798">
    <property type="component" value="Chromosome 1"/>
</dbReference>
<evidence type="ECO:0000313" key="1">
    <source>
        <dbReference type="EMBL" id="CAH1389451.1"/>
    </source>
</evidence>
<dbReference type="EMBL" id="OV725077">
    <property type="protein sequence ID" value="CAH1389451.1"/>
    <property type="molecule type" value="Genomic_DNA"/>
</dbReference>
<dbReference type="AlphaFoldDB" id="A0A9P0E8Q0"/>
<organism evidence="1 2">
    <name type="scientific">Nezara viridula</name>
    <name type="common">Southern green stink bug</name>
    <name type="synonym">Cimex viridulus</name>
    <dbReference type="NCBI Taxonomy" id="85310"/>
    <lineage>
        <taxon>Eukaryota</taxon>
        <taxon>Metazoa</taxon>
        <taxon>Ecdysozoa</taxon>
        <taxon>Arthropoda</taxon>
        <taxon>Hexapoda</taxon>
        <taxon>Insecta</taxon>
        <taxon>Pterygota</taxon>
        <taxon>Neoptera</taxon>
        <taxon>Paraneoptera</taxon>
        <taxon>Hemiptera</taxon>
        <taxon>Heteroptera</taxon>
        <taxon>Panheteroptera</taxon>
        <taxon>Pentatomomorpha</taxon>
        <taxon>Pentatomoidea</taxon>
        <taxon>Pentatomidae</taxon>
        <taxon>Pentatominae</taxon>
        <taxon>Nezara</taxon>
    </lineage>
</organism>
<name>A0A9P0E8Q0_NEZVI</name>
<reference evidence="1" key="1">
    <citation type="submission" date="2022-01" db="EMBL/GenBank/DDBJ databases">
        <authorList>
            <person name="King R."/>
        </authorList>
    </citation>
    <scope>NUCLEOTIDE SEQUENCE</scope>
</reference>
<gene>
    <name evidence="1" type="ORF">NEZAVI_LOCUS856</name>
</gene>
<proteinExistence type="predicted"/>
<accession>A0A9P0E8Q0</accession>
<protein>
    <submittedName>
        <fullName evidence="1">Uncharacterized protein</fullName>
    </submittedName>
</protein>
<sequence>MQTDKTIQTDQTDKTIKDICRQRQRRPGRHPVPWLLVTELVHLVQPLAARQPGCPHHYSLVLFTAGRMSRPRPYFGNRISECCYRRVPCRRSADGQTDRIFMNRYLQGWFSLTGHQALAQSSPLSKRYLSVSVTCLPALGN</sequence>